<dbReference type="InterPro" id="IPR049945">
    <property type="entry name" value="AAA_22"/>
</dbReference>
<dbReference type="Gene3D" id="3.40.50.300">
    <property type="entry name" value="P-loop containing nucleotide triphosphate hydrolases"/>
    <property type="match status" value="1"/>
</dbReference>
<accession>A0A1W9ZST6</accession>
<name>A0A1W9ZST6_MYCAN</name>
<dbReference type="GO" id="GO:0004672">
    <property type="term" value="F:protein kinase activity"/>
    <property type="evidence" value="ECO:0007669"/>
    <property type="project" value="InterPro"/>
</dbReference>
<dbReference type="Proteomes" id="UP000192284">
    <property type="component" value="Unassembled WGS sequence"/>
</dbReference>
<dbReference type="CDD" id="cd14014">
    <property type="entry name" value="STKc_PknB_like"/>
    <property type="match status" value="1"/>
</dbReference>
<dbReference type="InterPro" id="IPR011009">
    <property type="entry name" value="Kinase-like_dom_sf"/>
</dbReference>
<dbReference type="SUPFAM" id="SSF52540">
    <property type="entry name" value="P-loop containing nucleoside triphosphate hydrolases"/>
    <property type="match status" value="1"/>
</dbReference>
<dbReference type="PANTHER" id="PTHR47691">
    <property type="entry name" value="REGULATOR-RELATED"/>
    <property type="match status" value="1"/>
</dbReference>
<evidence type="ECO:0000313" key="5">
    <source>
        <dbReference type="Proteomes" id="UP000192284"/>
    </source>
</evidence>
<dbReference type="PROSITE" id="PS00107">
    <property type="entry name" value="PROTEIN_KINASE_ATP"/>
    <property type="match status" value="1"/>
</dbReference>
<dbReference type="GO" id="GO:0005524">
    <property type="term" value="F:ATP binding"/>
    <property type="evidence" value="ECO:0007669"/>
    <property type="project" value="UniProtKB-UniRule"/>
</dbReference>
<sequence length="815" mass="87784">MDPNLADTQHESAGQGAGGFGVAAELAAAGFDGAVEVGRGGFGTVYRCIQVALDRVVAVKVLTVVCQEDQARFAREQQAMATLTAHPNIMAVLQVGQTASGNPFLVMPYCGSGCWQERIARVGTLDIEEVSRVGVKIAGALECAHRAGIIHRDVKPANILSTDYGQPALSDFGIARTKSGFKTATGVFQGSPAFTAPELFGDAAPSEASDVYGLGASLFTGLTGHAAFERRNGEQLMAQFVRIASQHLPDLREHGIPADFAAIIEQAMAHDPNNRPSALELGQQLQQLQARHGLNVDDMVLYDREGSDRSHARISRPSGPRRGTDDRLPSPPNAMVGRAAELARLHELLECSRLVTVTGTGGVGKTSLARHAAHQLSADHPDAVWRVDLGDVRDGSQLADLVAATLGVPNQPARAPIETLIEVLDRRWALILVDNCEQVVNEAANLVDTLLRHCPRLHIVATSREVLAVGGEAVLALSPLDGPSTHDEPGLGDLAGYDAVRLFVQCARAAVPEFALTEHNAAAVAGICARLDGLPLGIELAAARLPAMSVEQIADELRDGYALLSVGSAPDQRSLACCIERSYDLCTQDEQRVWARLSLFAGNFDLPAAQYVSGADLPASEFLDLLSTLVDKSILIRTENDGIVCYRLLETLRDYGLGHIAGDERTRLARRHATWYHQVLSEAEEQWFGPQQLHWILRLTRELPNIREALQFSLTDCPEMAVEMAAAIRRFWIQQAMVAEGSQWANRALAATSPKPSVQRIRALFTAAHLAFQSGDTAMAMDWLADARNLFQFVEGNDGIARTMSDVAEADLHAG</sequence>
<gene>
    <name evidence="4" type="ORF">BST12_14040</name>
</gene>
<feature type="binding site" evidence="1">
    <location>
        <position position="60"/>
    </location>
    <ligand>
        <name>ATP</name>
        <dbReference type="ChEBI" id="CHEBI:30616"/>
    </ligand>
</feature>
<evidence type="ECO:0000313" key="4">
    <source>
        <dbReference type="EMBL" id="ORA20854.1"/>
    </source>
</evidence>
<reference evidence="4 5" key="1">
    <citation type="submission" date="2017-02" db="EMBL/GenBank/DDBJ databases">
        <title>The new phylogeny of genus Mycobacterium.</title>
        <authorList>
            <person name="Tortoli E."/>
            <person name="Trovato A."/>
            <person name="Cirillo D.M."/>
        </authorList>
    </citation>
    <scope>NUCLEOTIDE SEQUENCE [LARGE SCALE GENOMIC DNA]</scope>
    <source>
        <strain evidence="4 5">DSM 45057</strain>
    </source>
</reference>
<dbReference type="PRINTS" id="PR00364">
    <property type="entry name" value="DISEASERSIST"/>
</dbReference>
<dbReference type="InterPro" id="IPR017441">
    <property type="entry name" value="Protein_kinase_ATP_BS"/>
</dbReference>
<dbReference type="EMBL" id="MVHE01000019">
    <property type="protein sequence ID" value="ORA20854.1"/>
    <property type="molecule type" value="Genomic_DNA"/>
</dbReference>
<feature type="domain" description="Protein kinase" evidence="3">
    <location>
        <begin position="31"/>
        <end position="288"/>
    </location>
</feature>
<protein>
    <recommendedName>
        <fullName evidence="3">Protein kinase domain-containing protein</fullName>
    </recommendedName>
</protein>
<feature type="region of interest" description="Disordered" evidence="2">
    <location>
        <begin position="305"/>
        <end position="332"/>
    </location>
</feature>
<dbReference type="Pfam" id="PF13401">
    <property type="entry name" value="AAA_22"/>
    <property type="match status" value="1"/>
</dbReference>
<evidence type="ECO:0000256" key="2">
    <source>
        <dbReference type="SAM" id="MobiDB-lite"/>
    </source>
</evidence>
<dbReference type="Gene3D" id="1.10.510.10">
    <property type="entry name" value="Transferase(Phosphotransferase) domain 1"/>
    <property type="match status" value="1"/>
</dbReference>
<organism evidence="4 5">
    <name type="scientific">Mycobacterium angelicum</name>
    <dbReference type="NCBI Taxonomy" id="470074"/>
    <lineage>
        <taxon>Bacteria</taxon>
        <taxon>Bacillati</taxon>
        <taxon>Actinomycetota</taxon>
        <taxon>Actinomycetes</taxon>
        <taxon>Mycobacteriales</taxon>
        <taxon>Mycobacteriaceae</taxon>
        <taxon>Mycobacterium</taxon>
    </lineage>
</organism>
<dbReference type="PANTHER" id="PTHR47691:SF3">
    <property type="entry name" value="HTH-TYPE TRANSCRIPTIONAL REGULATOR RV0890C-RELATED"/>
    <property type="match status" value="1"/>
</dbReference>
<comment type="caution">
    <text evidence="4">The sequence shown here is derived from an EMBL/GenBank/DDBJ whole genome shotgun (WGS) entry which is preliminary data.</text>
</comment>
<keyword evidence="1" id="KW-0547">Nucleotide-binding</keyword>
<keyword evidence="5" id="KW-1185">Reference proteome</keyword>
<keyword evidence="1" id="KW-0067">ATP-binding</keyword>
<dbReference type="Pfam" id="PF25872">
    <property type="entry name" value="HTH_77"/>
    <property type="match status" value="1"/>
</dbReference>
<dbReference type="Pfam" id="PF00069">
    <property type="entry name" value="Pkinase"/>
    <property type="match status" value="1"/>
</dbReference>
<proteinExistence type="predicted"/>
<dbReference type="PROSITE" id="PS50011">
    <property type="entry name" value="PROTEIN_KINASE_DOM"/>
    <property type="match status" value="1"/>
</dbReference>
<dbReference type="RefSeq" id="WP_170062124.1">
    <property type="nucleotide sequence ID" value="NZ_JACKTS010000062.1"/>
</dbReference>
<dbReference type="SUPFAM" id="SSF56112">
    <property type="entry name" value="Protein kinase-like (PK-like)"/>
    <property type="match status" value="1"/>
</dbReference>
<dbReference type="InterPro" id="IPR058852">
    <property type="entry name" value="HTH_77"/>
</dbReference>
<evidence type="ECO:0000259" key="3">
    <source>
        <dbReference type="PROSITE" id="PS50011"/>
    </source>
</evidence>
<dbReference type="InterPro" id="IPR000719">
    <property type="entry name" value="Prot_kinase_dom"/>
</dbReference>
<evidence type="ECO:0000256" key="1">
    <source>
        <dbReference type="PROSITE-ProRule" id="PRU10141"/>
    </source>
</evidence>
<dbReference type="GO" id="GO:0016887">
    <property type="term" value="F:ATP hydrolysis activity"/>
    <property type="evidence" value="ECO:0007669"/>
    <property type="project" value="InterPro"/>
</dbReference>
<dbReference type="InterPro" id="IPR027417">
    <property type="entry name" value="P-loop_NTPase"/>
</dbReference>
<dbReference type="SMART" id="SM00220">
    <property type="entry name" value="S_TKc"/>
    <property type="match status" value="1"/>
</dbReference>
<dbReference type="AlphaFoldDB" id="A0A1W9ZST6"/>